<reference evidence="2" key="1">
    <citation type="journal article" date="2023" name="Mol. Phylogenet. Evol.">
        <title>Genome-scale phylogeny and comparative genomics of the fungal order Sordariales.</title>
        <authorList>
            <person name="Hensen N."/>
            <person name="Bonometti L."/>
            <person name="Westerberg I."/>
            <person name="Brannstrom I.O."/>
            <person name="Guillou S."/>
            <person name="Cros-Aarteil S."/>
            <person name="Calhoun S."/>
            <person name="Haridas S."/>
            <person name="Kuo A."/>
            <person name="Mondo S."/>
            <person name="Pangilinan J."/>
            <person name="Riley R."/>
            <person name="LaButti K."/>
            <person name="Andreopoulos B."/>
            <person name="Lipzen A."/>
            <person name="Chen C."/>
            <person name="Yan M."/>
            <person name="Daum C."/>
            <person name="Ng V."/>
            <person name="Clum A."/>
            <person name="Steindorff A."/>
            <person name="Ohm R.A."/>
            <person name="Martin F."/>
            <person name="Silar P."/>
            <person name="Natvig D.O."/>
            <person name="Lalanne C."/>
            <person name="Gautier V."/>
            <person name="Ament-Velasquez S.L."/>
            <person name="Kruys A."/>
            <person name="Hutchinson M.I."/>
            <person name="Powell A.J."/>
            <person name="Barry K."/>
            <person name="Miller A.N."/>
            <person name="Grigoriev I.V."/>
            <person name="Debuchy R."/>
            <person name="Gladieux P."/>
            <person name="Hiltunen Thoren M."/>
            <person name="Johannesson H."/>
        </authorList>
    </citation>
    <scope>NUCLEOTIDE SEQUENCE</scope>
    <source>
        <strain evidence="2">CBS 757.83</strain>
    </source>
</reference>
<evidence type="ECO:0000256" key="1">
    <source>
        <dbReference type="SAM" id="MobiDB-lite"/>
    </source>
</evidence>
<protein>
    <submittedName>
        <fullName evidence="2">Uncharacterized protein</fullName>
    </submittedName>
</protein>
<proteinExistence type="predicted"/>
<name>A0AAN6PX92_9PEZI</name>
<evidence type="ECO:0000313" key="2">
    <source>
        <dbReference type="EMBL" id="KAK4097192.1"/>
    </source>
</evidence>
<sequence>MQCRAYRRGGLYDERTLRTPRYPEKPPPPAQGFQPQRAPQRGPFLGPDQGGYAKDGRDASLGGLVLLDLPPRTVELTPLVRAGCRPLQPQRMPVDERQPFTNADFKADLDEHGRSSDASGRLEQFLSLCRHLGRRALDQRRRVVSHMGLGGSVALERDVDVGRDDAPAAGESSCDEAELEAKEYSGLTTEVCLLEMDNAAFQRHVSVLLVERSFGAFGDGEGSG</sequence>
<gene>
    <name evidence="2" type="ORF">N658DRAFT_297550</name>
</gene>
<feature type="compositionally biased region" description="Basic and acidic residues" evidence="1">
    <location>
        <begin position="10"/>
        <end position="24"/>
    </location>
</feature>
<dbReference type="EMBL" id="MU863682">
    <property type="protein sequence ID" value="KAK4097192.1"/>
    <property type="molecule type" value="Genomic_DNA"/>
</dbReference>
<dbReference type="AlphaFoldDB" id="A0AAN6PX92"/>
<feature type="region of interest" description="Disordered" evidence="1">
    <location>
        <begin position="1"/>
        <end position="57"/>
    </location>
</feature>
<accession>A0AAN6PX92</accession>
<dbReference type="Proteomes" id="UP001305647">
    <property type="component" value="Unassembled WGS sequence"/>
</dbReference>
<reference evidence="2" key="2">
    <citation type="submission" date="2023-05" db="EMBL/GenBank/DDBJ databases">
        <authorList>
            <consortium name="Lawrence Berkeley National Laboratory"/>
            <person name="Steindorff A."/>
            <person name="Hensen N."/>
            <person name="Bonometti L."/>
            <person name="Westerberg I."/>
            <person name="Brannstrom I.O."/>
            <person name="Guillou S."/>
            <person name="Cros-Aarteil S."/>
            <person name="Calhoun S."/>
            <person name="Haridas S."/>
            <person name="Kuo A."/>
            <person name="Mondo S."/>
            <person name="Pangilinan J."/>
            <person name="Riley R."/>
            <person name="Labutti K."/>
            <person name="Andreopoulos B."/>
            <person name="Lipzen A."/>
            <person name="Chen C."/>
            <person name="Yanf M."/>
            <person name="Daum C."/>
            <person name="Ng V."/>
            <person name="Clum A."/>
            <person name="Ohm R."/>
            <person name="Martin F."/>
            <person name="Silar P."/>
            <person name="Natvig D."/>
            <person name="Lalanne C."/>
            <person name="Gautier V."/>
            <person name="Ament-Velasquez S.L."/>
            <person name="Kruys A."/>
            <person name="Hutchinson M.I."/>
            <person name="Powell A.J."/>
            <person name="Barry K."/>
            <person name="Miller A.N."/>
            <person name="Grigoriev I.V."/>
            <person name="Debuchy R."/>
            <person name="Gladieux P."/>
            <person name="Thoren M.H."/>
            <person name="Johannesson H."/>
        </authorList>
    </citation>
    <scope>NUCLEOTIDE SEQUENCE</scope>
    <source>
        <strain evidence="2">CBS 757.83</strain>
    </source>
</reference>
<keyword evidence="3" id="KW-1185">Reference proteome</keyword>
<evidence type="ECO:0000313" key="3">
    <source>
        <dbReference type="Proteomes" id="UP001305647"/>
    </source>
</evidence>
<organism evidence="2 3">
    <name type="scientific">Parathielavia hyrcaniae</name>
    <dbReference type="NCBI Taxonomy" id="113614"/>
    <lineage>
        <taxon>Eukaryota</taxon>
        <taxon>Fungi</taxon>
        <taxon>Dikarya</taxon>
        <taxon>Ascomycota</taxon>
        <taxon>Pezizomycotina</taxon>
        <taxon>Sordariomycetes</taxon>
        <taxon>Sordariomycetidae</taxon>
        <taxon>Sordariales</taxon>
        <taxon>Chaetomiaceae</taxon>
        <taxon>Parathielavia</taxon>
    </lineage>
</organism>
<comment type="caution">
    <text evidence="2">The sequence shown here is derived from an EMBL/GenBank/DDBJ whole genome shotgun (WGS) entry which is preliminary data.</text>
</comment>